<dbReference type="EMBL" id="BLXT01005873">
    <property type="protein sequence ID" value="GFO26991.1"/>
    <property type="molecule type" value="Genomic_DNA"/>
</dbReference>
<sequence>MPSPFRQAPHYIPIPFSMQWISGKIQRNAQGKLKRLASDRRKDWERYINAALFAYWEAPQESLGFSPFELLYARPVRGPMTILRELWTEDTTDEEVKSTYQYVIDLREKMEK</sequence>
<protein>
    <submittedName>
        <fullName evidence="1">Zinc finger protein</fullName>
    </submittedName>
</protein>
<name>A0AAV4C2J7_9GAST</name>
<accession>A0AAV4C2J7</accession>
<dbReference type="Proteomes" id="UP000735302">
    <property type="component" value="Unassembled WGS sequence"/>
</dbReference>
<dbReference type="InterPro" id="IPR036397">
    <property type="entry name" value="RNaseH_sf"/>
</dbReference>
<dbReference type="AlphaFoldDB" id="A0AAV4C2J7"/>
<dbReference type="Gene3D" id="3.30.420.10">
    <property type="entry name" value="Ribonuclease H-like superfamily/Ribonuclease H"/>
    <property type="match status" value="1"/>
</dbReference>
<proteinExistence type="predicted"/>
<reference evidence="1 2" key="1">
    <citation type="journal article" date="2021" name="Elife">
        <title>Chloroplast acquisition without the gene transfer in kleptoplastic sea slugs, Plakobranchus ocellatus.</title>
        <authorList>
            <person name="Maeda T."/>
            <person name="Takahashi S."/>
            <person name="Yoshida T."/>
            <person name="Shimamura S."/>
            <person name="Takaki Y."/>
            <person name="Nagai Y."/>
            <person name="Toyoda A."/>
            <person name="Suzuki Y."/>
            <person name="Arimoto A."/>
            <person name="Ishii H."/>
            <person name="Satoh N."/>
            <person name="Nishiyama T."/>
            <person name="Hasebe M."/>
            <person name="Maruyama T."/>
            <person name="Minagawa J."/>
            <person name="Obokata J."/>
            <person name="Shigenobu S."/>
        </authorList>
    </citation>
    <scope>NUCLEOTIDE SEQUENCE [LARGE SCALE GENOMIC DNA]</scope>
</reference>
<evidence type="ECO:0000313" key="2">
    <source>
        <dbReference type="Proteomes" id="UP000735302"/>
    </source>
</evidence>
<dbReference type="GO" id="GO:0003676">
    <property type="term" value="F:nucleic acid binding"/>
    <property type="evidence" value="ECO:0007669"/>
    <property type="project" value="InterPro"/>
</dbReference>
<organism evidence="1 2">
    <name type="scientific">Plakobranchus ocellatus</name>
    <dbReference type="NCBI Taxonomy" id="259542"/>
    <lineage>
        <taxon>Eukaryota</taxon>
        <taxon>Metazoa</taxon>
        <taxon>Spiralia</taxon>
        <taxon>Lophotrochozoa</taxon>
        <taxon>Mollusca</taxon>
        <taxon>Gastropoda</taxon>
        <taxon>Heterobranchia</taxon>
        <taxon>Euthyneura</taxon>
        <taxon>Panpulmonata</taxon>
        <taxon>Sacoglossa</taxon>
        <taxon>Placobranchoidea</taxon>
        <taxon>Plakobranchidae</taxon>
        <taxon>Plakobranchus</taxon>
    </lineage>
</organism>
<gene>
    <name evidence="1" type="ORF">PoB_005349600</name>
</gene>
<keyword evidence="2" id="KW-1185">Reference proteome</keyword>
<comment type="caution">
    <text evidence="1">The sequence shown here is derived from an EMBL/GenBank/DDBJ whole genome shotgun (WGS) entry which is preliminary data.</text>
</comment>
<evidence type="ECO:0000313" key="1">
    <source>
        <dbReference type="EMBL" id="GFO26991.1"/>
    </source>
</evidence>